<feature type="compositionally biased region" description="Basic and acidic residues" evidence="1">
    <location>
        <begin position="114"/>
        <end position="125"/>
    </location>
</feature>
<feature type="transmembrane region" description="Helical" evidence="2">
    <location>
        <begin position="603"/>
        <end position="623"/>
    </location>
</feature>
<dbReference type="AlphaFoldDB" id="A0A179B3B6"/>
<dbReference type="Proteomes" id="UP000078368">
    <property type="component" value="Unassembled WGS sequence"/>
</dbReference>
<feature type="transmembrane region" description="Helical" evidence="2">
    <location>
        <begin position="311"/>
        <end position="333"/>
    </location>
</feature>
<protein>
    <recommendedName>
        <fullName evidence="5">DUF2339 domain-containing protein</fullName>
    </recommendedName>
</protein>
<feature type="region of interest" description="Disordered" evidence="1">
    <location>
        <begin position="195"/>
        <end position="246"/>
    </location>
</feature>
<feature type="transmembrane region" description="Helical" evidence="2">
    <location>
        <begin position="339"/>
        <end position="361"/>
    </location>
</feature>
<feature type="transmembrane region" description="Helical" evidence="2">
    <location>
        <begin position="483"/>
        <end position="502"/>
    </location>
</feature>
<reference evidence="3 4" key="1">
    <citation type="submission" date="2016-04" db="EMBL/GenBank/DDBJ databases">
        <title>Peptidophaga gingivicola gen. nov., sp. nov., isolated from human subgingival plaque.</title>
        <authorList>
            <person name="Beall C.J."/>
            <person name="Mokrzan E.M."/>
            <person name="Griffen A.L."/>
            <person name="Leys E.J."/>
        </authorList>
    </citation>
    <scope>NUCLEOTIDE SEQUENCE [LARGE SCALE GENOMIC DNA]</scope>
    <source>
        <strain evidence="3 4">BA112</strain>
    </source>
</reference>
<keyword evidence="2" id="KW-0472">Membrane</keyword>
<dbReference type="EMBL" id="LVZK01000001">
    <property type="protein sequence ID" value="OAP86182.1"/>
    <property type="molecule type" value="Genomic_DNA"/>
</dbReference>
<feature type="transmembrane region" description="Helical" evidence="2">
    <location>
        <begin position="454"/>
        <end position="471"/>
    </location>
</feature>
<feature type="transmembrane region" description="Helical" evidence="2">
    <location>
        <begin position="682"/>
        <end position="702"/>
    </location>
</feature>
<feature type="transmembrane region" description="Helical" evidence="2">
    <location>
        <begin position="635"/>
        <end position="652"/>
    </location>
</feature>
<keyword evidence="2" id="KW-0812">Transmembrane</keyword>
<feature type="transmembrane region" description="Helical" evidence="2">
    <location>
        <begin position="892"/>
        <end position="912"/>
    </location>
</feature>
<feature type="region of interest" description="Disordered" evidence="1">
    <location>
        <begin position="978"/>
        <end position="1023"/>
    </location>
</feature>
<feature type="transmembrane region" description="Helical" evidence="2">
    <location>
        <begin position="742"/>
        <end position="761"/>
    </location>
</feature>
<dbReference type="OrthoDB" id="3261236at2"/>
<dbReference type="STRING" id="1823756.A4H34_03135"/>
<evidence type="ECO:0000313" key="3">
    <source>
        <dbReference type="EMBL" id="OAP86182.1"/>
    </source>
</evidence>
<keyword evidence="2" id="KW-1133">Transmembrane helix</keyword>
<feature type="transmembrane region" description="Helical" evidence="2">
    <location>
        <begin position="708"/>
        <end position="730"/>
    </location>
</feature>
<feature type="transmembrane region" description="Helical" evidence="2">
    <location>
        <begin position="514"/>
        <end position="536"/>
    </location>
</feature>
<feature type="transmembrane region" description="Helical" evidence="2">
    <location>
        <begin position="422"/>
        <end position="442"/>
    </location>
</feature>
<organism evidence="3 4">
    <name type="scientific">Peptidiphaga gingivicola</name>
    <dbReference type="NCBI Taxonomy" id="2741497"/>
    <lineage>
        <taxon>Bacteria</taxon>
        <taxon>Bacillati</taxon>
        <taxon>Actinomycetota</taxon>
        <taxon>Actinomycetes</taxon>
        <taxon>Actinomycetales</taxon>
        <taxon>Actinomycetaceae</taxon>
        <taxon>Peptidiphaga</taxon>
    </lineage>
</organism>
<feature type="transmembrane region" description="Helical" evidence="2">
    <location>
        <begin position="806"/>
        <end position="827"/>
    </location>
</feature>
<evidence type="ECO:0008006" key="5">
    <source>
        <dbReference type="Google" id="ProtNLM"/>
    </source>
</evidence>
<feature type="region of interest" description="Disordered" evidence="1">
    <location>
        <begin position="46"/>
        <end position="131"/>
    </location>
</feature>
<sequence length="1023" mass="104413">MDTPHKQGQDADGAIEALVARFDLLLGKLDSISSSMARIEDAVVPAPPLVGIGPTEARDDAASHDRASLETAPPEAAAFEETADRTGPEQGAGRPGDTRLPDGASRPGDADQAGGKDREGDRTSADAKIGGLSFPESTAYVAVPGSHARPDAITARYVVETPHDPYLEGSAASAASAASASAASGSAVSAASANESCEFPDDAPAVETAGGEPVDVQAAGGEPIDAGQTGEGRVKPAEGGISGWGVDGPFDKWANYRGGSVGEAAAPPFGNERPAFEAPPAGPIERPAFEAPPAKQSLWKRIGGEKQLGRYLLSLAASLLILMAAASLVALLWNAVPHYVKILIIGVVAAALTGVGTWLSLRPGSNKVAAATVMGTGGGLGFVAIIGGVLLGGTIPPEAAILLLTAWSIVLILLAGKARTFFAALIVGAGGIVTVILARTFAYDNLAQAPKATWAIFLYVASLTLVCGFVARKEASYKLRTAYAAIALAVTAAGLAATPYVVAATVSPVSSSAALLATLAWTLGVYAMVSHWAIAAWPVYSDALCAGWFAGCLAAVQVFSAMRNAPLPIDDDEPWALLALLGAVVAATLVVSFLPLNARSSAYAGLSASATAVTLGVADLFIVRGSSLERDVHPALQLIVVGAVALSAVPTVRRRSAEHAVIMPATLLLFEIQRPGGTAREFLSLLAAAITVGVVLVVSSRASNRPVLIASSWALAVAVVGAVPVHLLRLASAAGLQDEWRLVLHIALVNLAVALLIYAGLPTSKFTPTELLCGKGRGERPPFTRVIVMQTVDRSNPKIVVKPTTMLLLTPVCICFGVLCYECLAVLLVRDAASPPAKAVFLATLLALNMALTWMAWPAAGNVVGSAVVAANTTIGVVGGFFLFGGVSGGSSVFGTIAFLTAGIVCVLIGFIARGKALRIYGLGLIMVMVLRFAIADMAGQNSLVRIVSLLVAGLVCFGLSLAYARFSSIFDGGDEGDRRADGGDQAGGSANAYGYGPSADAAAPAPRGPEFGEGSSYSVEIG</sequence>
<feature type="transmembrane region" description="Helical" evidence="2">
    <location>
        <begin position="947"/>
        <end position="967"/>
    </location>
</feature>
<dbReference type="RefSeq" id="WP_064231045.1">
    <property type="nucleotide sequence ID" value="NZ_LVZK01000001.1"/>
</dbReference>
<feature type="transmembrane region" description="Helical" evidence="2">
    <location>
        <begin position="368"/>
        <end position="393"/>
    </location>
</feature>
<gene>
    <name evidence="3" type="ORF">A4H34_03135</name>
</gene>
<feature type="transmembrane region" description="Helical" evidence="2">
    <location>
        <begin position="863"/>
        <end position="885"/>
    </location>
</feature>
<proteinExistence type="predicted"/>
<feature type="transmembrane region" description="Helical" evidence="2">
    <location>
        <begin position="918"/>
        <end position="935"/>
    </location>
</feature>
<evidence type="ECO:0000256" key="2">
    <source>
        <dbReference type="SAM" id="Phobius"/>
    </source>
</evidence>
<feature type="compositionally biased region" description="Low complexity" evidence="1">
    <location>
        <begin position="70"/>
        <end position="80"/>
    </location>
</feature>
<feature type="transmembrane region" description="Helical" evidence="2">
    <location>
        <begin position="839"/>
        <end position="857"/>
    </location>
</feature>
<feature type="compositionally biased region" description="Basic and acidic residues" evidence="1">
    <location>
        <begin position="56"/>
        <end position="68"/>
    </location>
</feature>
<feature type="transmembrane region" description="Helical" evidence="2">
    <location>
        <begin position="543"/>
        <end position="562"/>
    </location>
</feature>
<accession>A0A179B3B6</accession>
<keyword evidence="4" id="KW-1185">Reference proteome</keyword>
<comment type="caution">
    <text evidence="3">The sequence shown here is derived from an EMBL/GenBank/DDBJ whole genome shotgun (WGS) entry which is preliminary data.</text>
</comment>
<evidence type="ECO:0000256" key="1">
    <source>
        <dbReference type="SAM" id="MobiDB-lite"/>
    </source>
</evidence>
<name>A0A179B3B6_9ACTO</name>
<feature type="transmembrane region" description="Helical" evidence="2">
    <location>
        <begin position="399"/>
        <end position="415"/>
    </location>
</feature>
<evidence type="ECO:0000313" key="4">
    <source>
        <dbReference type="Proteomes" id="UP000078368"/>
    </source>
</evidence>
<feature type="transmembrane region" description="Helical" evidence="2">
    <location>
        <begin position="574"/>
        <end position="596"/>
    </location>
</feature>